<accession>H5SBZ4</accession>
<gene>
    <name evidence="2" type="ORF">HGMM_F07G10C08</name>
</gene>
<dbReference type="EMBL" id="AP011664">
    <property type="protein sequence ID" value="BAL53680.1"/>
    <property type="molecule type" value="Genomic_DNA"/>
</dbReference>
<feature type="region of interest" description="Disordered" evidence="1">
    <location>
        <begin position="195"/>
        <end position="215"/>
    </location>
</feature>
<proteinExistence type="predicted"/>
<organism evidence="2">
    <name type="scientific">uncultured Planctomycetota bacterium</name>
    <dbReference type="NCBI Taxonomy" id="120965"/>
    <lineage>
        <taxon>Bacteria</taxon>
        <taxon>Pseudomonadati</taxon>
        <taxon>Planctomycetota</taxon>
        <taxon>environmental samples</taxon>
    </lineage>
</organism>
<protein>
    <submittedName>
        <fullName evidence="2">Hypothetical conserved protein</fullName>
    </submittedName>
</protein>
<name>H5SBZ4_9BACT</name>
<reference evidence="2" key="1">
    <citation type="journal article" date="2005" name="Environ. Microbiol.">
        <title>Genetic and functional properties of uncultivated thermophilic crenarchaeotes from a subsurface gold mine as revealed by analysis of genome fragments.</title>
        <authorList>
            <person name="Nunoura T."/>
            <person name="Hirayama H."/>
            <person name="Takami H."/>
            <person name="Oida H."/>
            <person name="Nishi S."/>
            <person name="Shimamura S."/>
            <person name="Suzuki Y."/>
            <person name="Inagaki F."/>
            <person name="Takai K."/>
            <person name="Nealson K.H."/>
            <person name="Horikoshi K."/>
        </authorList>
    </citation>
    <scope>NUCLEOTIDE SEQUENCE</scope>
</reference>
<reference evidence="2" key="2">
    <citation type="journal article" date="2012" name="PLoS ONE">
        <title>A Deeply Branching Thermophilic Bacterium with an Ancient Acetyl-CoA Pathway Dominates a Subsurface Ecosystem.</title>
        <authorList>
            <person name="Takami H."/>
            <person name="Noguchi H."/>
            <person name="Takaki Y."/>
            <person name="Uchiyama I."/>
            <person name="Toyoda A."/>
            <person name="Nishi S."/>
            <person name="Chee G.-J."/>
            <person name="Arai W."/>
            <person name="Nunoura T."/>
            <person name="Itoh T."/>
            <person name="Hattori M."/>
            <person name="Takai K."/>
        </authorList>
    </citation>
    <scope>NUCLEOTIDE SEQUENCE</scope>
</reference>
<evidence type="ECO:0000313" key="2">
    <source>
        <dbReference type="EMBL" id="BAL53680.1"/>
    </source>
</evidence>
<dbReference type="AlphaFoldDB" id="H5SBZ4"/>
<sequence length="215" mass="24157">MSASDFKYPKPIADLVQPRLMALGPGQTVSEKRPALVRLRPQDLLAPDQTLRDLHAASCCLAGLWLLYDFLDECHRICQRIHTPEGSYWHAFMHRREPDEDNSKYWWHRVGDHPIFPKLAERAAQLAGALGELPQQATWLCDGKYWQPFAFVDLCASVRGTGSILETLCQQIQLAEWQLLFDHCYSLAVGAEAEPGDAAGKSRTSNVSKAERGGR</sequence>
<evidence type="ECO:0000256" key="1">
    <source>
        <dbReference type="SAM" id="MobiDB-lite"/>
    </source>
</evidence>